<dbReference type="Gene3D" id="2.40.30.200">
    <property type="match status" value="1"/>
</dbReference>
<evidence type="ECO:0000313" key="2">
    <source>
        <dbReference type="Proteomes" id="UP000283325"/>
    </source>
</evidence>
<comment type="caution">
    <text evidence="1">The sequence shown here is derived from an EMBL/GenBank/DDBJ whole genome shotgun (WGS) entry which is preliminary data.</text>
</comment>
<reference evidence="1 2" key="1">
    <citation type="submission" date="2018-08" db="EMBL/GenBank/DDBJ databases">
        <title>A genome reference for cultivated species of the human gut microbiota.</title>
        <authorList>
            <person name="Zou Y."/>
            <person name="Xue W."/>
            <person name="Luo G."/>
        </authorList>
    </citation>
    <scope>NUCLEOTIDE SEQUENCE [LARGE SCALE GENOMIC DNA]</scope>
    <source>
        <strain evidence="1 2">AF36-1BH</strain>
    </source>
</reference>
<name>A0A415N122_9FIRM</name>
<proteinExistence type="predicted"/>
<dbReference type="RefSeq" id="WP_118427130.1">
    <property type="nucleotide sequence ID" value="NZ_QRPD01000004.1"/>
</dbReference>
<dbReference type="Proteomes" id="UP000283325">
    <property type="component" value="Unassembled WGS sequence"/>
</dbReference>
<dbReference type="AlphaFoldDB" id="A0A415N122"/>
<organism evidence="1 2">
    <name type="scientific">Dorea formicigenerans</name>
    <dbReference type="NCBI Taxonomy" id="39486"/>
    <lineage>
        <taxon>Bacteria</taxon>
        <taxon>Bacillati</taxon>
        <taxon>Bacillota</taxon>
        <taxon>Clostridia</taxon>
        <taxon>Lachnospirales</taxon>
        <taxon>Lachnospiraceae</taxon>
        <taxon>Dorea</taxon>
    </lineage>
</organism>
<protein>
    <submittedName>
        <fullName evidence="1">MtfA protein</fullName>
    </submittedName>
</protein>
<accession>A0A415N122</accession>
<dbReference type="EMBL" id="QRPD01000004">
    <property type="protein sequence ID" value="RHL88587.1"/>
    <property type="molecule type" value="Genomic_DNA"/>
</dbReference>
<sequence length="231" mass="25793">MIQGVTFGIKHSYKDFGLILSSKEIGLPTPKTESVSVIGRNGDLDLTDALGDDVKFENRKLSFTFSLLNGARDWTATLSNLSNYLHGKKMRIVMDTDKTFYYWGRCTINKFKTDRTLAIITVDCDVEPYKIETNSASEPWLWDVFSFVNGIIHVNEVKVSGSKKVNLINRVKIVSPTFTCSTAMKVTHEGNTYSLPAGETTVYDIRLQEGDNYVTFTGNGTVKISYRGGSL</sequence>
<evidence type="ECO:0000313" key="1">
    <source>
        <dbReference type="EMBL" id="RHL88587.1"/>
    </source>
</evidence>
<gene>
    <name evidence="1" type="ORF">DWZ98_06050</name>
</gene>